<evidence type="ECO:0000256" key="1">
    <source>
        <dbReference type="ARBA" id="ARBA00023239"/>
    </source>
</evidence>
<dbReference type="Gene3D" id="3.20.20.140">
    <property type="entry name" value="Metal-dependent hydrolases"/>
    <property type="match status" value="1"/>
</dbReference>
<dbReference type="GO" id="GO:0019748">
    <property type="term" value="P:secondary metabolic process"/>
    <property type="evidence" value="ECO:0007669"/>
    <property type="project" value="TreeGrafter"/>
</dbReference>
<dbReference type="SUPFAM" id="SSF51556">
    <property type="entry name" value="Metallo-dependent hydrolases"/>
    <property type="match status" value="1"/>
</dbReference>
<proteinExistence type="predicted"/>
<feature type="domain" description="Amidohydrolase-related" evidence="3">
    <location>
        <begin position="82"/>
        <end position="365"/>
    </location>
</feature>
<evidence type="ECO:0000259" key="3">
    <source>
        <dbReference type="Pfam" id="PF04909"/>
    </source>
</evidence>
<dbReference type="PROSITE" id="PS51318">
    <property type="entry name" value="TAT"/>
    <property type="match status" value="1"/>
</dbReference>
<dbReference type="RefSeq" id="WP_123558886.1">
    <property type="nucleotide sequence ID" value="NZ_RJVJ01000001.1"/>
</dbReference>
<keyword evidence="2" id="KW-0732">Signal</keyword>
<dbReference type="Pfam" id="PF04909">
    <property type="entry name" value="Amidohydro_2"/>
    <property type="match status" value="1"/>
</dbReference>
<name>A0A8G1XDD9_9ACTN</name>
<dbReference type="GO" id="GO:0005829">
    <property type="term" value="C:cytosol"/>
    <property type="evidence" value="ECO:0007669"/>
    <property type="project" value="TreeGrafter"/>
</dbReference>
<dbReference type="InterPro" id="IPR032465">
    <property type="entry name" value="ACMSD"/>
</dbReference>
<evidence type="ECO:0000313" key="4">
    <source>
        <dbReference type="EMBL" id="ROR46370.1"/>
    </source>
</evidence>
<dbReference type="Proteomes" id="UP000267408">
    <property type="component" value="Unassembled WGS sequence"/>
</dbReference>
<evidence type="ECO:0000313" key="5">
    <source>
        <dbReference type="Proteomes" id="UP000267408"/>
    </source>
</evidence>
<protein>
    <submittedName>
        <fullName evidence="4">2,3-dihydroxybenzoate decarboxylase</fullName>
    </submittedName>
</protein>
<keyword evidence="1" id="KW-0456">Lyase</keyword>
<feature type="signal peptide" evidence="2">
    <location>
        <begin position="1"/>
        <end position="35"/>
    </location>
</feature>
<sequence length="365" mass="39370">MSTSHWTRRQALNTAAGAAALAGASVLASPGTARAHGGGADPHGRLKIIAIEEAVMLPGLVTQGTALGGAIPFKPEVTAEWFKRLPDVTEYRLADMDANGVTMQVLSLTPPGVQMQPDAAVAVRDAQVANDALARIVDAHPTRFGGLAALPLQDPQAAVREARRAVHDLKMAGFLVNGHTNGHYLDEPQFRPVWAALEELGAALYLHPTPAPAGDWGLLKDRPELVGPFYSWAAETGGHALRVVLGGVFDDFPGARLIVGHMGEFLPFHTSRLDVQVRNINTRVPLKRKPSEYFGRNIAVTTSGVMDDTVLRAAIEVVGIDNVLFAIDYPFEKSEQAVGFLRHAPLTRDQREKIAHRNAERLLKL</sequence>
<dbReference type="PANTHER" id="PTHR21240:SF30">
    <property type="entry name" value="AMIDOHYDROLASE-RELATED DOMAIN-CONTAINING PROTEIN-RELATED"/>
    <property type="match status" value="1"/>
</dbReference>
<dbReference type="InterPro" id="IPR006311">
    <property type="entry name" value="TAT_signal"/>
</dbReference>
<dbReference type="GO" id="GO:0016831">
    <property type="term" value="F:carboxy-lyase activity"/>
    <property type="evidence" value="ECO:0007669"/>
    <property type="project" value="InterPro"/>
</dbReference>
<dbReference type="OrthoDB" id="8673173at2"/>
<dbReference type="AlphaFoldDB" id="A0A8G1XDD9"/>
<gene>
    <name evidence="4" type="ORF">EDD39_4634</name>
</gene>
<dbReference type="InterPro" id="IPR032466">
    <property type="entry name" value="Metal_Hydrolase"/>
</dbReference>
<dbReference type="PANTHER" id="PTHR21240">
    <property type="entry name" value="2-AMINO-3-CARBOXYLMUCONATE-6-SEMIALDEHYDE DECARBOXYLASE"/>
    <property type="match status" value="1"/>
</dbReference>
<dbReference type="InterPro" id="IPR006680">
    <property type="entry name" value="Amidohydro-rel"/>
</dbReference>
<dbReference type="EMBL" id="RJVJ01000001">
    <property type="protein sequence ID" value="ROR46370.1"/>
    <property type="molecule type" value="Genomic_DNA"/>
</dbReference>
<comment type="caution">
    <text evidence="4">The sequence shown here is derived from an EMBL/GenBank/DDBJ whole genome shotgun (WGS) entry which is preliminary data.</text>
</comment>
<organism evidence="4 5">
    <name type="scientific">Kitasatospora cineracea</name>
    <dbReference type="NCBI Taxonomy" id="88074"/>
    <lineage>
        <taxon>Bacteria</taxon>
        <taxon>Bacillati</taxon>
        <taxon>Actinomycetota</taxon>
        <taxon>Actinomycetes</taxon>
        <taxon>Kitasatosporales</taxon>
        <taxon>Streptomycetaceae</taxon>
        <taxon>Kitasatospora</taxon>
    </lineage>
</organism>
<accession>A0A8G1XDD9</accession>
<feature type="chain" id="PRO_5034187131" evidence="2">
    <location>
        <begin position="36"/>
        <end position="365"/>
    </location>
</feature>
<reference evidence="4 5" key="1">
    <citation type="submission" date="2018-11" db="EMBL/GenBank/DDBJ databases">
        <title>Sequencing the genomes of 1000 actinobacteria strains.</title>
        <authorList>
            <person name="Klenk H.-P."/>
        </authorList>
    </citation>
    <scope>NUCLEOTIDE SEQUENCE [LARGE SCALE GENOMIC DNA]</scope>
    <source>
        <strain evidence="4 5">DSM 44780</strain>
    </source>
</reference>
<evidence type="ECO:0000256" key="2">
    <source>
        <dbReference type="SAM" id="SignalP"/>
    </source>
</evidence>
<dbReference type="GO" id="GO:0016787">
    <property type="term" value="F:hydrolase activity"/>
    <property type="evidence" value="ECO:0007669"/>
    <property type="project" value="InterPro"/>
</dbReference>